<organism evidence="4 5">
    <name type="scientific">Kushneria marisflavi</name>
    <dbReference type="NCBI Taxonomy" id="157779"/>
    <lineage>
        <taxon>Bacteria</taxon>
        <taxon>Pseudomonadati</taxon>
        <taxon>Pseudomonadota</taxon>
        <taxon>Gammaproteobacteria</taxon>
        <taxon>Oceanospirillales</taxon>
        <taxon>Halomonadaceae</taxon>
        <taxon>Kushneria</taxon>
    </lineage>
</organism>
<dbReference type="InterPro" id="IPR015889">
    <property type="entry name" value="Intradiol_dOase_core"/>
</dbReference>
<dbReference type="GO" id="GO:0019619">
    <property type="term" value="P:3,4-dihydroxybenzoate catabolic process"/>
    <property type="evidence" value="ECO:0007669"/>
    <property type="project" value="InterPro"/>
</dbReference>
<dbReference type="InterPro" id="IPR000627">
    <property type="entry name" value="Intradiol_dOase_C"/>
</dbReference>
<dbReference type="KEGG" id="kma:B9H00_10025"/>
<comment type="similarity">
    <text evidence="1">Belongs to the intradiol ring-cleavage dioxygenase family.</text>
</comment>
<dbReference type="Gene3D" id="2.60.130.10">
    <property type="entry name" value="Aromatic compound dioxygenase"/>
    <property type="match status" value="1"/>
</dbReference>
<keyword evidence="2 4" id="KW-0223">Dioxygenase</keyword>
<evidence type="ECO:0000256" key="1">
    <source>
        <dbReference type="ARBA" id="ARBA00007825"/>
    </source>
</evidence>
<dbReference type="PANTHER" id="PTHR33711:SF10">
    <property type="entry name" value="INTRADIOL RING-CLEAVAGE DIOXYGENASES DOMAIN-CONTAINING PROTEIN"/>
    <property type="match status" value="1"/>
</dbReference>
<dbReference type="Pfam" id="PF00775">
    <property type="entry name" value="Dioxygenase_C"/>
    <property type="match status" value="1"/>
</dbReference>
<name>A0A240UUJ5_9GAMM</name>
<dbReference type="EMBL" id="CP021358">
    <property type="protein sequence ID" value="ART64709.1"/>
    <property type="molecule type" value="Genomic_DNA"/>
</dbReference>
<reference evidence="4 5" key="1">
    <citation type="submission" date="2017-05" db="EMBL/GenBank/DDBJ databases">
        <authorList>
            <person name="Song R."/>
            <person name="Chenine A.L."/>
            <person name="Ruprecht R.M."/>
        </authorList>
    </citation>
    <scope>NUCLEOTIDE SEQUENCE [LARGE SCALE GENOMIC DNA]</scope>
    <source>
        <strain evidence="4">SW32</strain>
    </source>
</reference>
<gene>
    <name evidence="4" type="ORF">B9H00_10025</name>
</gene>
<evidence type="ECO:0000313" key="5">
    <source>
        <dbReference type="Proteomes" id="UP000194457"/>
    </source>
</evidence>
<dbReference type="PROSITE" id="PS00083">
    <property type="entry name" value="INTRADIOL_DIOXYGENAS"/>
    <property type="match status" value="1"/>
</dbReference>
<keyword evidence="5" id="KW-1185">Reference proteome</keyword>
<dbReference type="AlphaFoldDB" id="A0A240UUJ5"/>
<dbReference type="NCBIfam" id="TIGR02422">
    <property type="entry name" value="protocat_beta"/>
    <property type="match status" value="1"/>
</dbReference>
<dbReference type="PANTHER" id="PTHR33711">
    <property type="entry name" value="DIOXYGENASE, PUTATIVE (AFU_ORTHOLOGUE AFUA_2G02910)-RELATED"/>
    <property type="match status" value="1"/>
</dbReference>
<dbReference type="InterPro" id="IPR012785">
    <property type="entry name" value="Protocat_dOase_b"/>
</dbReference>
<dbReference type="InterPro" id="IPR050770">
    <property type="entry name" value="Intradiol_RC_Dioxygenase"/>
</dbReference>
<keyword evidence="3" id="KW-0560">Oxidoreductase</keyword>
<proteinExistence type="inferred from homology"/>
<dbReference type="Proteomes" id="UP000194457">
    <property type="component" value="Chromosome"/>
</dbReference>
<dbReference type="OrthoDB" id="9805815at2"/>
<dbReference type="GO" id="GO:0018578">
    <property type="term" value="F:protocatechuate 3,4-dioxygenase activity"/>
    <property type="evidence" value="ECO:0007669"/>
    <property type="project" value="InterPro"/>
</dbReference>
<dbReference type="Pfam" id="PF12391">
    <property type="entry name" value="PCDO_beta_N"/>
    <property type="match status" value="1"/>
</dbReference>
<sequence length="238" mass="26412">MPGDSDTAFNPALNGPVEQHQPPQVFDAYQSTRLRGPRNNLIITPKGLAERTAPVYGHHNLGREDNDLTLQHAGTPLGQKIVIAGQIRTTDGQPVPNALVELWQANASGRYTHKKDQHAAPLDSNFSGAGRTLTDAQGYYCFITIAPGAYPWGNHFNGWRPAHIHFSVLGAAFSQRLVTQMYFPGDPLLAIDPIYMANPDRRVRELMIARYDRRFDIPGQALGYRFDMFLGPHGTPLE</sequence>
<protein>
    <submittedName>
        <fullName evidence="4">Protocatechuate 3,4-dioxygenase subunit beta</fullName>
    </submittedName>
</protein>
<accession>A0A240UUJ5</accession>
<evidence type="ECO:0000256" key="2">
    <source>
        <dbReference type="ARBA" id="ARBA00022964"/>
    </source>
</evidence>
<dbReference type="SUPFAM" id="SSF49482">
    <property type="entry name" value="Aromatic compound dioxygenase"/>
    <property type="match status" value="1"/>
</dbReference>
<evidence type="ECO:0000313" key="4">
    <source>
        <dbReference type="EMBL" id="ART64709.1"/>
    </source>
</evidence>
<dbReference type="RefSeq" id="WP_086901817.1">
    <property type="nucleotide sequence ID" value="NZ_CP021358.1"/>
</dbReference>
<dbReference type="InterPro" id="IPR024756">
    <property type="entry name" value="PCDO_beta_N"/>
</dbReference>
<evidence type="ECO:0000256" key="3">
    <source>
        <dbReference type="ARBA" id="ARBA00023002"/>
    </source>
</evidence>
<dbReference type="GO" id="GO:0008199">
    <property type="term" value="F:ferric iron binding"/>
    <property type="evidence" value="ECO:0007669"/>
    <property type="project" value="InterPro"/>
</dbReference>